<keyword evidence="10 15" id="KW-0040">ANK repeat</keyword>
<evidence type="ECO:0000256" key="2">
    <source>
        <dbReference type="ARBA" id="ARBA00022448"/>
    </source>
</evidence>
<keyword evidence="4" id="KW-0109">Calcium transport</keyword>
<evidence type="ECO:0000256" key="3">
    <source>
        <dbReference type="ARBA" id="ARBA00022475"/>
    </source>
</evidence>
<evidence type="ECO:0000256" key="4">
    <source>
        <dbReference type="ARBA" id="ARBA00022568"/>
    </source>
</evidence>
<feature type="transmembrane region" description="Helical" evidence="16">
    <location>
        <begin position="414"/>
        <end position="440"/>
    </location>
</feature>
<keyword evidence="11" id="KW-0406">Ion transport</keyword>
<dbReference type="PROSITE" id="PS50297">
    <property type="entry name" value="ANK_REP_REGION"/>
    <property type="match status" value="1"/>
</dbReference>
<organism evidence="18 19">
    <name type="scientific">Gadus morhua</name>
    <name type="common">Atlantic cod</name>
    <dbReference type="NCBI Taxonomy" id="8049"/>
    <lineage>
        <taxon>Eukaryota</taxon>
        <taxon>Metazoa</taxon>
        <taxon>Chordata</taxon>
        <taxon>Craniata</taxon>
        <taxon>Vertebrata</taxon>
        <taxon>Euteleostomi</taxon>
        <taxon>Actinopterygii</taxon>
        <taxon>Neopterygii</taxon>
        <taxon>Teleostei</taxon>
        <taxon>Neoteleostei</taxon>
        <taxon>Acanthomorphata</taxon>
        <taxon>Zeiogadaria</taxon>
        <taxon>Gadariae</taxon>
        <taxon>Gadiformes</taxon>
        <taxon>Gadoidei</taxon>
        <taxon>Gadidae</taxon>
        <taxon>Gadus</taxon>
    </lineage>
</organism>
<dbReference type="Pfam" id="PF00520">
    <property type="entry name" value="Ion_trans"/>
    <property type="match status" value="1"/>
</dbReference>
<dbReference type="InterPro" id="IPR002110">
    <property type="entry name" value="Ankyrin_rpt"/>
</dbReference>
<evidence type="ECO:0000256" key="6">
    <source>
        <dbReference type="ARBA" id="ARBA00022692"/>
    </source>
</evidence>
<feature type="transmembrane region" description="Helical" evidence="16">
    <location>
        <begin position="342"/>
        <end position="364"/>
    </location>
</feature>
<dbReference type="InterPro" id="IPR024862">
    <property type="entry name" value="TRPV"/>
</dbReference>
<keyword evidence="6 16" id="KW-0812">Transmembrane</keyword>
<reference evidence="18" key="1">
    <citation type="submission" date="2025-08" db="UniProtKB">
        <authorList>
            <consortium name="Ensembl"/>
        </authorList>
    </citation>
    <scope>IDENTIFICATION</scope>
</reference>
<evidence type="ECO:0000313" key="19">
    <source>
        <dbReference type="Proteomes" id="UP000694546"/>
    </source>
</evidence>
<evidence type="ECO:0000256" key="8">
    <source>
        <dbReference type="ARBA" id="ARBA00022837"/>
    </source>
</evidence>
<evidence type="ECO:0000259" key="17">
    <source>
        <dbReference type="Pfam" id="PF00520"/>
    </source>
</evidence>
<dbReference type="PROSITE" id="PS50088">
    <property type="entry name" value="ANK_REPEAT"/>
    <property type="match status" value="1"/>
</dbReference>
<keyword evidence="7" id="KW-0677">Repeat</keyword>
<evidence type="ECO:0000256" key="13">
    <source>
        <dbReference type="ARBA" id="ARBA00023303"/>
    </source>
</evidence>
<dbReference type="Ensembl" id="ENSGMOT00000028434.1">
    <property type="protein sequence ID" value="ENSGMOP00000024199.1"/>
    <property type="gene ID" value="ENSGMOG00000013115.2"/>
</dbReference>
<keyword evidence="8" id="KW-0106">Calcium</keyword>
<dbReference type="Proteomes" id="UP000694546">
    <property type="component" value="Chromosome 16"/>
</dbReference>
<name>A0A8C5FBC5_GADMO</name>
<dbReference type="GO" id="GO:0005262">
    <property type="term" value="F:calcium channel activity"/>
    <property type="evidence" value="ECO:0007669"/>
    <property type="project" value="UniProtKB-KW"/>
</dbReference>
<feature type="domain" description="Ion transport" evidence="17">
    <location>
        <begin position="350"/>
        <end position="596"/>
    </location>
</feature>
<sequence>MDTTVVAVTIGEEFSAVEHAFSGKFTRSKVFEAASRGDPGPLSGLQDFLQLHHLKLTSPEYIDEGNGKTALLKALLNLNDGKNDTIQVLLDTSEKSGDLKEFVNAAYNDEHFKGQTALHVAIERRSFDQVKLLVEKGADVQAKANGAFFQLNSKRGFYFGELPLSLAACTNQLEVVSFLMENQYRCADSRDHDSLGNTVLHALVIIADNTVENTEFIVRMYDEVLIRDTRLALKGEVSLEAIENKHGLTPLKLAAKMGKIGLFRYLVQREFTDEETKGLSRKFTDWIYGPIHSSLYDMTSIDTSEENSVLEIIVFGNTIKNRQEMLQVEPLRSLLEEKWQRFASRIFLVNFLVYVVYLGIFTTVDLSRKEGQPPFPVENTPLDWFRCIGELVIVLGAVYFFIKGIVDFKRKPPLRFLFCWIVSDSFLQASLLLVCTVLYVFGWRAYVGPLVLSLALAWINLLYYSRGSKVLGIYNVMIQRIILSDIFCFLFVYVVFLFGFSAAVMTLIEEDPLDQALNRSQTLESRKPTFNNIRFTALELFRFTIGIGDLEFTDQMEYIEVFYILLISYIMLTYILLLNMLIALMSATVERVSRESKSIWRLQRSLTILDLERSLPLCLRNRLRSGVMKTLCLPTGNRTCFR</sequence>
<dbReference type="InterPro" id="IPR036770">
    <property type="entry name" value="Ankyrin_rpt-contain_sf"/>
</dbReference>
<evidence type="ECO:0000256" key="7">
    <source>
        <dbReference type="ARBA" id="ARBA00022737"/>
    </source>
</evidence>
<evidence type="ECO:0000256" key="11">
    <source>
        <dbReference type="ARBA" id="ARBA00023065"/>
    </source>
</evidence>
<dbReference type="PANTHER" id="PTHR10582:SF5">
    <property type="entry name" value="TRANSIENT RECEPTOR POTENTIAL CATION CHANNEL SUBFAMILY V MEMBER 2"/>
    <property type="match status" value="1"/>
</dbReference>
<dbReference type="GO" id="GO:0005886">
    <property type="term" value="C:plasma membrane"/>
    <property type="evidence" value="ECO:0007669"/>
    <property type="project" value="UniProtKB-SubCell"/>
</dbReference>
<dbReference type="GeneTree" id="ENSGT00940000158512"/>
<evidence type="ECO:0000256" key="16">
    <source>
        <dbReference type="SAM" id="Phobius"/>
    </source>
</evidence>
<dbReference type="Pfam" id="PF12796">
    <property type="entry name" value="Ank_2"/>
    <property type="match status" value="1"/>
</dbReference>
<dbReference type="InterPro" id="IPR008347">
    <property type="entry name" value="TrpV1-4"/>
</dbReference>
<evidence type="ECO:0000256" key="12">
    <source>
        <dbReference type="ARBA" id="ARBA00023136"/>
    </source>
</evidence>
<comment type="catalytic activity">
    <reaction evidence="14">
        <text>Ca(2+)(in) = Ca(2+)(out)</text>
        <dbReference type="Rhea" id="RHEA:29671"/>
        <dbReference type="ChEBI" id="CHEBI:29108"/>
    </reaction>
</comment>
<evidence type="ECO:0000256" key="9">
    <source>
        <dbReference type="ARBA" id="ARBA00022989"/>
    </source>
</evidence>
<evidence type="ECO:0000256" key="1">
    <source>
        <dbReference type="ARBA" id="ARBA00004651"/>
    </source>
</evidence>
<evidence type="ECO:0000256" key="15">
    <source>
        <dbReference type="PROSITE-ProRule" id="PRU00023"/>
    </source>
</evidence>
<dbReference type="PANTHER" id="PTHR10582">
    <property type="entry name" value="TRANSIENT RECEPTOR POTENTIAL ION CHANNEL PROTEIN"/>
    <property type="match status" value="1"/>
</dbReference>
<dbReference type="PRINTS" id="PR01768">
    <property type="entry name" value="TRPVRECEPTOR"/>
</dbReference>
<dbReference type="AlphaFoldDB" id="A0A8C5FBC5"/>
<feature type="transmembrane region" description="Helical" evidence="16">
    <location>
        <begin position="486"/>
        <end position="508"/>
    </location>
</feature>
<keyword evidence="5" id="KW-0107">Calcium channel</keyword>
<feature type="repeat" description="ANK" evidence="15">
    <location>
        <begin position="113"/>
        <end position="145"/>
    </location>
</feature>
<dbReference type="SUPFAM" id="SSF48403">
    <property type="entry name" value="Ankyrin repeat"/>
    <property type="match status" value="1"/>
</dbReference>
<accession>A0A8C5FBC5</accession>
<keyword evidence="12 16" id="KW-0472">Membrane</keyword>
<evidence type="ECO:0000256" key="10">
    <source>
        <dbReference type="ARBA" id="ARBA00023043"/>
    </source>
</evidence>
<dbReference type="InterPro" id="IPR005821">
    <property type="entry name" value="Ion_trans_dom"/>
</dbReference>
<keyword evidence="2" id="KW-0813">Transport</keyword>
<feature type="transmembrane region" description="Helical" evidence="16">
    <location>
        <begin position="561"/>
        <end position="584"/>
    </location>
</feature>
<keyword evidence="19" id="KW-1185">Reference proteome</keyword>
<evidence type="ECO:0000256" key="5">
    <source>
        <dbReference type="ARBA" id="ARBA00022673"/>
    </source>
</evidence>
<reference evidence="18" key="2">
    <citation type="submission" date="2025-09" db="UniProtKB">
        <authorList>
            <consortium name="Ensembl"/>
        </authorList>
    </citation>
    <scope>IDENTIFICATION</scope>
</reference>
<dbReference type="NCBIfam" id="TIGR00870">
    <property type="entry name" value="trp"/>
    <property type="match status" value="1"/>
</dbReference>
<feature type="transmembrane region" description="Helical" evidence="16">
    <location>
        <begin position="446"/>
        <end position="465"/>
    </location>
</feature>
<protein>
    <recommendedName>
        <fullName evidence="17">Ion transport domain-containing protein</fullName>
    </recommendedName>
</protein>
<dbReference type="SMART" id="SM00248">
    <property type="entry name" value="ANK"/>
    <property type="match status" value="4"/>
</dbReference>
<proteinExistence type="predicted"/>
<feature type="transmembrane region" description="Helical" evidence="16">
    <location>
        <begin position="384"/>
        <end position="402"/>
    </location>
</feature>
<dbReference type="Gene3D" id="1.25.40.20">
    <property type="entry name" value="Ankyrin repeat-containing domain"/>
    <property type="match status" value="1"/>
</dbReference>
<evidence type="ECO:0000256" key="14">
    <source>
        <dbReference type="ARBA" id="ARBA00036634"/>
    </source>
</evidence>
<keyword evidence="3" id="KW-1003">Cell membrane</keyword>
<dbReference type="Gene3D" id="1.10.287.70">
    <property type="match status" value="1"/>
</dbReference>
<keyword evidence="9 16" id="KW-1133">Transmembrane helix</keyword>
<evidence type="ECO:0000313" key="18">
    <source>
        <dbReference type="Ensembl" id="ENSGMOP00000024199.1"/>
    </source>
</evidence>
<keyword evidence="13" id="KW-0407">Ion channel</keyword>
<comment type="subcellular location">
    <subcellularLocation>
        <location evidence="1">Cell membrane</location>
        <topology evidence="1">Multi-pass membrane protein</topology>
    </subcellularLocation>
</comment>
<dbReference type="GO" id="GO:0098703">
    <property type="term" value="P:calcium ion import across plasma membrane"/>
    <property type="evidence" value="ECO:0007669"/>
    <property type="project" value="TreeGrafter"/>
</dbReference>